<sequence length="67" mass="7926">MENNCGKLVQRFSAQSKQYNFVNVMKTGPLDEWKKKEHEFVNKIIQYIPKPINCMPNRAYDLVTSYV</sequence>
<proteinExistence type="predicted"/>
<reference evidence="1" key="2">
    <citation type="submission" date="2022-06" db="UniProtKB">
        <authorList>
            <consortium name="EnsemblMetazoa"/>
        </authorList>
    </citation>
    <scope>IDENTIFICATION</scope>
    <source>
        <strain evidence="1">DF5081</strain>
    </source>
</reference>
<evidence type="ECO:0000313" key="2">
    <source>
        <dbReference type="Proteomes" id="UP000005237"/>
    </source>
</evidence>
<evidence type="ECO:0000313" key="1">
    <source>
        <dbReference type="EnsemblMetazoa" id="CJA23372.1"/>
    </source>
</evidence>
<reference evidence="2" key="1">
    <citation type="submission" date="2010-08" db="EMBL/GenBank/DDBJ databases">
        <authorList>
            <consortium name="Caenorhabditis japonica Sequencing Consortium"/>
            <person name="Wilson R.K."/>
        </authorList>
    </citation>
    <scope>NUCLEOTIDE SEQUENCE [LARGE SCALE GENOMIC DNA]</scope>
    <source>
        <strain evidence="2">DF5081</strain>
    </source>
</reference>
<keyword evidence="2" id="KW-1185">Reference proteome</keyword>
<dbReference type="AlphaFoldDB" id="A0A8R1I7A9"/>
<dbReference type="Proteomes" id="UP000005237">
    <property type="component" value="Unassembled WGS sequence"/>
</dbReference>
<protein>
    <submittedName>
        <fullName evidence="1">Uncharacterized protein</fullName>
    </submittedName>
</protein>
<name>A0A8R1I7A9_CAEJA</name>
<organism evidence="1 2">
    <name type="scientific">Caenorhabditis japonica</name>
    <dbReference type="NCBI Taxonomy" id="281687"/>
    <lineage>
        <taxon>Eukaryota</taxon>
        <taxon>Metazoa</taxon>
        <taxon>Ecdysozoa</taxon>
        <taxon>Nematoda</taxon>
        <taxon>Chromadorea</taxon>
        <taxon>Rhabditida</taxon>
        <taxon>Rhabditina</taxon>
        <taxon>Rhabditomorpha</taxon>
        <taxon>Rhabditoidea</taxon>
        <taxon>Rhabditidae</taxon>
        <taxon>Peloderinae</taxon>
        <taxon>Caenorhabditis</taxon>
    </lineage>
</organism>
<dbReference type="EnsemblMetazoa" id="CJA23372.1">
    <property type="protein sequence ID" value="CJA23372.1"/>
    <property type="gene ID" value="WBGene00178944"/>
</dbReference>
<accession>A0A8R1I7A9</accession>